<dbReference type="Gramene" id="AET6Gv20479200.2">
    <property type="protein sequence ID" value="AET6Gv20479200.2"/>
    <property type="gene ID" value="AET6Gv20479200"/>
</dbReference>
<keyword evidence="2" id="KW-1185">Reference proteome</keyword>
<dbReference type="AlphaFoldDB" id="A0A453NU13"/>
<dbReference type="Proteomes" id="UP000015105">
    <property type="component" value="Chromosome 6D"/>
</dbReference>
<dbReference type="EnsemblPlants" id="AET6Gv20479200.20">
    <property type="protein sequence ID" value="AET6Gv20479200.20"/>
    <property type="gene ID" value="AET6Gv20479200"/>
</dbReference>
<reference evidence="2" key="1">
    <citation type="journal article" date="2014" name="Science">
        <title>Ancient hybridizations among the ancestral genomes of bread wheat.</title>
        <authorList>
            <consortium name="International Wheat Genome Sequencing Consortium,"/>
            <person name="Marcussen T."/>
            <person name="Sandve S.R."/>
            <person name="Heier L."/>
            <person name="Spannagl M."/>
            <person name="Pfeifer M."/>
            <person name="Jakobsen K.S."/>
            <person name="Wulff B.B."/>
            <person name="Steuernagel B."/>
            <person name="Mayer K.F."/>
            <person name="Olsen O.A."/>
        </authorList>
    </citation>
    <scope>NUCLEOTIDE SEQUENCE [LARGE SCALE GENOMIC DNA]</scope>
    <source>
        <strain evidence="2">cv. AL8/78</strain>
    </source>
</reference>
<protein>
    <submittedName>
        <fullName evidence="1">Uncharacterized protein</fullName>
    </submittedName>
</protein>
<sequence length="99" mass="11303">MLIIVFINKFCCCLLYMHVDLNNVKVRRCWPRSCWMPICGPFFPCSCCTHYRSFSWVSGMIASVIIFAEAHADGALAFGIKDQLTLTRDHIKILDSIVV</sequence>
<reference evidence="1" key="3">
    <citation type="journal article" date="2017" name="Nature">
        <title>Genome sequence of the progenitor of the wheat D genome Aegilops tauschii.</title>
        <authorList>
            <person name="Luo M.C."/>
            <person name="Gu Y.Q."/>
            <person name="Puiu D."/>
            <person name="Wang H."/>
            <person name="Twardziok S.O."/>
            <person name="Deal K.R."/>
            <person name="Huo N."/>
            <person name="Zhu T."/>
            <person name="Wang L."/>
            <person name="Wang Y."/>
            <person name="McGuire P.E."/>
            <person name="Liu S."/>
            <person name="Long H."/>
            <person name="Ramasamy R.K."/>
            <person name="Rodriguez J.C."/>
            <person name="Van S.L."/>
            <person name="Yuan L."/>
            <person name="Wang Z."/>
            <person name="Xia Z."/>
            <person name="Xiao L."/>
            <person name="Anderson O.D."/>
            <person name="Ouyang S."/>
            <person name="Liang Y."/>
            <person name="Zimin A.V."/>
            <person name="Pertea G."/>
            <person name="Qi P."/>
            <person name="Bennetzen J.L."/>
            <person name="Dai X."/>
            <person name="Dawson M.W."/>
            <person name="Muller H.G."/>
            <person name="Kugler K."/>
            <person name="Rivarola-Duarte L."/>
            <person name="Spannagl M."/>
            <person name="Mayer K.F.X."/>
            <person name="Lu F.H."/>
            <person name="Bevan M.W."/>
            <person name="Leroy P."/>
            <person name="Li P."/>
            <person name="You F.M."/>
            <person name="Sun Q."/>
            <person name="Liu Z."/>
            <person name="Lyons E."/>
            <person name="Wicker T."/>
            <person name="Salzberg S.L."/>
            <person name="Devos K.M."/>
            <person name="Dvorak J."/>
        </authorList>
    </citation>
    <scope>NUCLEOTIDE SEQUENCE [LARGE SCALE GENOMIC DNA]</scope>
    <source>
        <strain evidence="1">cv. AL8/78</strain>
    </source>
</reference>
<proteinExistence type="predicted"/>
<dbReference type="Gramene" id="AET6Gv20479200.3">
    <property type="protein sequence ID" value="AET6Gv20479200.3"/>
    <property type="gene ID" value="AET6Gv20479200"/>
</dbReference>
<name>A0A453NU13_AEGTS</name>
<evidence type="ECO:0000313" key="2">
    <source>
        <dbReference type="Proteomes" id="UP000015105"/>
    </source>
</evidence>
<dbReference type="EnsemblPlants" id="AET6Gv20479200.3">
    <property type="protein sequence ID" value="AET6Gv20479200.3"/>
    <property type="gene ID" value="AET6Gv20479200"/>
</dbReference>
<dbReference type="Gramene" id="AET6Gv20479200.1">
    <property type="protein sequence ID" value="AET6Gv20479200.1"/>
    <property type="gene ID" value="AET6Gv20479200"/>
</dbReference>
<reference evidence="2" key="2">
    <citation type="journal article" date="2017" name="Nat. Plants">
        <title>The Aegilops tauschii genome reveals multiple impacts of transposons.</title>
        <authorList>
            <person name="Zhao G."/>
            <person name="Zou C."/>
            <person name="Li K."/>
            <person name="Wang K."/>
            <person name="Li T."/>
            <person name="Gao L."/>
            <person name="Zhang X."/>
            <person name="Wang H."/>
            <person name="Yang Z."/>
            <person name="Liu X."/>
            <person name="Jiang W."/>
            <person name="Mao L."/>
            <person name="Kong X."/>
            <person name="Jiao Y."/>
            <person name="Jia J."/>
        </authorList>
    </citation>
    <scope>NUCLEOTIDE SEQUENCE [LARGE SCALE GENOMIC DNA]</scope>
    <source>
        <strain evidence="2">cv. AL8/78</strain>
    </source>
</reference>
<dbReference type="EnsemblPlants" id="AET6Gv20479200.1">
    <property type="protein sequence ID" value="AET6Gv20479200.1"/>
    <property type="gene ID" value="AET6Gv20479200"/>
</dbReference>
<reference evidence="1" key="5">
    <citation type="journal article" date="2021" name="G3 (Bethesda)">
        <title>Aegilops tauschii genome assembly Aet v5.0 features greater sequence contiguity and improved annotation.</title>
        <authorList>
            <person name="Wang L."/>
            <person name="Zhu T."/>
            <person name="Rodriguez J.C."/>
            <person name="Deal K.R."/>
            <person name="Dubcovsky J."/>
            <person name="McGuire P.E."/>
            <person name="Lux T."/>
            <person name="Spannagl M."/>
            <person name="Mayer K.F.X."/>
            <person name="Baldrich P."/>
            <person name="Meyers B.C."/>
            <person name="Huo N."/>
            <person name="Gu Y.Q."/>
            <person name="Zhou H."/>
            <person name="Devos K.M."/>
            <person name="Bennetzen J.L."/>
            <person name="Unver T."/>
            <person name="Budak H."/>
            <person name="Gulick P.J."/>
            <person name="Galiba G."/>
            <person name="Kalapos B."/>
            <person name="Nelson D.R."/>
            <person name="Li P."/>
            <person name="You F.M."/>
            <person name="Luo M.C."/>
            <person name="Dvorak J."/>
        </authorList>
    </citation>
    <scope>NUCLEOTIDE SEQUENCE [LARGE SCALE GENOMIC DNA]</scope>
    <source>
        <strain evidence="1">cv. AL8/78</strain>
    </source>
</reference>
<dbReference type="Gramene" id="AET6Gv20479200.20">
    <property type="protein sequence ID" value="AET6Gv20479200.20"/>
    <property type="gene ID" value="AET6Gv20479200"/>
</dbReference>
<evidence type="ECO:0000313" key="1">
    <source>
        <dbReference type="EnsemblPlants" id="AET6Gv20479200.2"/>
    </source>
</evidence>
<accession>A0A453NU13</accession>
<reference evidence="1" key="4">
    <citation type="submission" date="2019-03" db="UniProtKB">
        <authorList>
            <consortium name="EnsemblPlants"/>
        </authorList>
    </citation>
    <scope>IDENTIFICATION</scope>
</reference>
<dbReference type="EnsemblPlants" id="AET6Gv20479200.2">
    <property type="protein sequence ID" value="AET6Gv20479200.2"/>
    <property type="gene ID" value="AET6Gv20479200"/>
</dbReference>
<organism evidence="1 2">
    <name type="scientific">Aegilops tauschii subsp. strangulata</name>
    <name type="common">Goatgrass</name>
    <dbReference type="NCBI Taxonomy" id="200361"/>
    <lineage>
        <taxon>Eukaryota</taxon>
        <taxon>Viridiplantae</taxon>
        <taxon>Streptophyta</taxon>
        <taxon>Embryophyta</taxon>
        <taxon>Tracheophyta</taxon>
        <taxon>Spermatophyta</taxon>
        <taxon>Magnoliopsida</taxon>
        <taxon>Liliopsida</taxon>
        <taxon>Poales</taxon>
        <taxon>Poaceae</taxon>
        <taxon>BOP clade</taxon>
        <taxon>Pooideae</taxon>
        <taxon>Triticodae</taxon>
        <taxon>Triticeae</taxon>
        <taxon>Triticinae</taxon>
        <taxon>Aegilops</taxon>
    </lineage>
</organism>